<dbReference type="Proteomes" id="UP000270094">
    <property type="component" value="Unassembled WGS sequence"/>
</dbReference>
<accession>A0A3P7LY37</accession>
<reference evidence="2 3" key="1">
    <citation type="submission" date="2018-11" db="EMBL/GenBank/DDBJ databases">
        <authorList>
            <consortium name="Pathogen Informatics"/>
        </authorList>
    </citation>
    <scope>NUCLEOTIDE SEQUENCE [LARGE SCALE GENOMIC DNA]</scope>
</reference>
<keyword evidence="3" id="KW-1185">Reference proteome</keyword>
<evidence type="ECO:0000313" key="2">
    <source>
        <dbReference type="EMBL" id="VDM84028.1"/>
    </source>
</evidence>
<organism evidence="2 3">
    <name type="scientific">Strongylus vulgaris</name>
    <name type="common">Blood worm</name>
    <dbReference type="NCBI Taxonomy" id="40348"/>
    <lineage>
        <taxon>Eukaryota</taxon>
        <taxon>Metazoa</taxon>
        <taxon>Ecdysozoa</taxon>
        <taxon>Nematoda</taxon>
        <taxon>Chromadorea</taxon>
        <taxon>Rhabditida</taxon>
        <taxon>Rhabditina</taxon>
        <taxon>Rhabditomorpha</taxon>
        <taxon>Strongyloidea</taxon>
        <taxon>Strongylidae</taxon>
        <taxon>Strongylus</taxon>
    </lineage>
</organism>
<gene>
    <name evidence="2" type="ORF">SVUK_LOCUS19026</name>
</gene>
<dbReference type="EMBL" id="UYYB01126972">
    <property type="protein sequence ID" value="VDM84028.1"/>
    <property type="molecule type" value="Genomic_DNA"/>
</dbReference>
<feature type="compositionally biased region" description="Polar residues" evidence="1">
    <location>
        <begin position="82"/>
        <end position="93"/>
    </location>
</feature>
<proteinExistence type="predicted"/>
<dbReference type="AlphaFoldDB" id="A0A3P7LY37"/>
<name>A0A3P7LY37_STRVU</name>
<evidence type="ECO:0000313" key="3">
    <source>
        <dbReference type="Proteomes" id="UP000270094"/>
    </source>
</evidence>
<feature type="region of interest" description="Disordered" evidence="1">
    <location>
        <begin position="81"/>
        <end position="104"/>
    </location>
</feature>
<protein>
    <submittedName>
        <fullName evidence="2">Uncharacterized protein</fullName>
    </submittedName>
</protein>
<sequence length="104" mass="11697">MSLSITPLVCPAAVTFKSDPAGEAVFTLAFCMSGHEQKQVERNYLAKMFPRYSVEEVNERIWMCSQRSRRGELVKQCLRDQQLPSQGEKSTNCVEAGAHDRTDA</sequence>
<evidence type="ECO:0000256" key="1">
    <source>
        <dbReference type="SAM" id="MobiDB-lite"/>
    </source>
</evidence>